<feature type="coiled-coil region" evidence="32">
    <location>
        <begin position="632"/>
        <end position="666"/>
    </location>
</feature>
<feature type="site" description="Cleavage; by host furin" evidence="32">
    <location>
        <begin position="510"/>
        <end position="511"/>
    </location>
</feature>
<dbReference type="InterPro" id="IPR000777">
    <property type="entry name" value="HIV1_Gp120"/>
</dbReference>
<dbReference type="FunFam" id="2.170.40.20:FF:000003">
    <property type="entry name" value="Envelope glycoprotein gp160"/>
    <property type="match status" value="1"/>
</dbReference>
<feature type="domain" description="Retroviral envelope protein GP41-like" evidence="36">
    <location>
        <begin position="529"/>
        <end position="717"/>
    </location>
</feature>
<dbReference type="InterPro" id="IPR000328">
    <property type="entry name" value="GP41-like"/>
</dbReference>
<evidence type="ECO:0000256" key="7">
    <source>
        <dbReference type="ARBA" id="ARBA00022506"/>
    </source>
</evidence>
<keyword evidence="17 32" id="KW-1161">Viral attachment to host cell</keyword>
<keyword evidence="18 32" id="KW-0946">Virion</keyword>
<keyword evidence="12 32" id="KW-1162">Viral penetration into host cytoplasm</keyword>
<comment type="function">
    <text evidence="32">Transmembrane protein gp41: Acts as a class I viral fusion protein. Under the current model, the protein has at least 3 conformational states: pre-fusion native state, pre-hairpin intermediate state, and post-fusion hairpin state. During fusion of viral and target intracellular membranes, the coiled coil regions (heptad repeats) assume a trimer-of-hairpins structure, positioning the fusion peptide in close proximity to the C-terminal region of the ectodomain. The formation of this structure appears to drive apposition and subsequent fusion of viral and target cell membranes. Complete fusion occurs in host cell endosomes and is dynamin-dependent, however some lipid transfer might occur at the plasma membrane. The virus undergoes clathrin-dependent internalization long before endosomal fusion, thus minimizing the surface exposure of conserved viral epitopes during fusion and reducing the efficacy of inhibitors targeting these epitopes. Membranes fusion leads to delivery of the nucleocapsid into the cytoplasm.</text>
</comment>
<sequence>MKVKGIRKNYQHWLWRWGTMLLGMLMICSAEQLWVTIYYGVPVWKEANTTLFCASDAKAYKTEVHNVWATHACVPTDPNPQEVVLENVTEYFNMWKNNMVEQMHEDIINLWDQSLKPCVKITPLCVTLNCTNLRNDTNTTRNGTNSTINSEVRGEMTNCSFNVTTTVRGRVQKEYALFYRLDVVPLEDSNNTEFRLINCNSSTITQTCPKVSFEPIPIHYCAPAGFAILKCNDKKFNGTGQCTNVSTIQCTHGIRPVVSTQLLLNGSLAEEEVVIRSENFTENTKNIIVQLNESVQINCTRPNNNTRKSIQLGPGAAFYATGDIIGDIRQAHCNLSEEQWNKTLKQVVTKLKEQFNKTIVFTQPSGGDPEIVMHSFNCGGEFFYCNTSQLFNSTWYFNSTGDNNSTGNTTNKNITLPCRIKQIINMWQAVGKAIYAPPISGQISCSSNITGLILTRDGGTNTTNDTFRPAGGNMKDNWRSELYKYKVVKIEPLGVAPTKAKRRVVQREKRAVGLGALFLGFLGAAGSTMGAASMTLTVQARQLLSGIVQQQNNMLRAIEAQQHMLQLTVWGIKQLQARLLAVERYLKDQQLLGIWGCSGKLICTTAVPWNTTWSNKSQTDIWNNMTWMQWEREIDNYTGLIYTLLTESQIQQEKNEQELLELDKWASLWSWFSISNWLWYIRLFIIIVGGLVGLRIIFAVLSIVNRVRQGYSPISLQTRIPASGGPDRPEGIEEGGGERERDTSVRLATGCLALIWDDLRSLCLFSYHRLRDLILIAARIVEILGRRGREILKYWWNLLQYWDLELKNSAVSLLNTIAIAVAEGTDRVIEAIQRAFRAFLHIPRRIRQGFERALL</sequence>
<dbReference type="Pfam" id="PF00517">
    <property type="entry name" value="GP41"/>
    <property type="match status" value="1"/>
</dbReference>
<keyword evidence="9 32" id="KW-1032">Host cell membrane</keyword>
<keyword evidence="26 32" id="KW-0564">Palmitate</keyword>
<feature type="region of interest" description="CD4-binding loop" evidence="32">
    <location>
        <begin position="364"/>
        <end position="374"/>
    </location>
</feature>
<feature type="transmembrane region" description="Helical" evidence="33">
    <location>
        <begin position="677"/>
        <end position="704"/>
    </location>
</feature>
<keyword evidence="11 32" id="KW-0945">Host-virus interaction</keyword>
<dbReference type="SUPFAM" id="SSF58069">
    <property type="entry name" value="Virus ectodomain"/>
    <property type="match status" value="1"/>
</dbReference>
<keyword evidence="22 32" id="KW-1133">Transmembrane helix</keyword>
<keyword evidence="27 32" id="KW-1015">Disulfide bond</keyword>
<keyword evidence="31 32" id="KW-1160">Virus entry into host cell</keyword>
<evidence type="ECO:0000256" key="25">
    <source>
        <dbReference type="ARBA" id="ARBA00023136"/>
    </source>
</evidence>
<evidence type="ECO:0000256" key="2">
    <source>
        <dbReference type="ARBA" id="ARBA00004433"/>
    </source>
</evidence>
<dbReference type="EMBL" id="KX792688">
    <property type="protein sequence ID" value="AOR08028.1"/>
    <property type="molecule type" value="Genomic_RNA"/>
</dbReference>
<evidence type="ECO:0000256" key="34">
    <source>
        <dbReference type="SAM" id="MobiDB-lite"/>
    </source>
</evidence>
<keyword evidence="25 32" id="KW-0472">Membrane</keyword>
<dbReference type="HAMAP" id="MF_04083">
    <property type="entry name" value="HIV_ENV"/>
    <property type="match status" value="1"/>
</dbReference>
<feature type="topological domain" description="Cytoplasmic" evidence="32">
    <location>
        <begin position="705"/>
        <end position="855"/>
    </location>
</feature>
<feature type="region of interest" description="Immunosuppression" evidence="32">
    <location>
        <begin position="573"/>
        <end position="591"/>
    </location>
</feature>
<evidence type="ECO:0000256" key="19">
    <source>
        <dbReference type="ARBA" id="ARBA00022870"/>
    </source>
</evidence>
<comment type="domain">
    <text evidence="32 33">The 17 amino acids long immunosuppressive region is present in many retroviral envelope proteins. Synthetic peptides derived from this relatively conserved sequence inhibit immune function in vitro and in vivo.</text>
</comment>
<dbReference type="Pfam" id="PF00516">
    <property type="entry name" value="GP120"/>
    <property type="match status" value="1"/>
</dbReference>
<comment type="subcellular location">
    <molecule>Surface protein gp120</molecule>
    <subcellularLocation>
        <location evidence="32">Virion membrane</location>
        <topology evidence="32">Peripheral membrane protein</topology>
    </subcellularLocation>
    <subcellularLocation>
        <location evidence="32">Host cell membrane</location>
        <topology evidence="32">Peripheral membrane protein</topology>
    </subcellularLocation>
    <subcellularLocation>
        <location evidence="32">Host endosome membrane</location>
        <topology evidence="32">Single-pass type I membrane protein</topology>
    </subcellularLocation>
    <text evidence="32">The surface protein is not anchored to the viral envelope, but associates with the extravirion surface through its binding to TM. It is probably concentrated at the site of budding and incorporated into the virions possibly by contacts between the cytoplasmic tail of Env and the N-terminus of Gag.</text>
</comment>
<protein>
    <recommendedName>
        <fullName evidence="32">Envelope glycoprotein gp160</fullName>
    </recommendedName>
    <alternativeName>
        <fullName evidence="32">Env polyprotein</fullName>
    </alternativeName>
    <component>
        <recommendedName>
            <fullName evidence="32">Surface protein gp120</fullName>
            <shortName evidence="32">SU</shortName>
        </recommendedName>
        <alternativeName>
            <fullName evidence="32">Glycoprotein 120</fullName>
            <shortName evidence="32">gp120</shortName>
        </alternativeName>
    </component>
    <component>
        <recommendedName>
            <fullName evidence="32">Transmembrane protein gp41</fullName>
            <shortName evidence="32">TM</shortName>
        </recommendedName>
        <alternativeName>
            <fullName evidence="32">Glycoprotein 41</fullName>
            <shortName evidence="32">gp41</shortName>
        </alternativeName>
    </component>
</protein>
<keyword evidence="29 32" id="KW-0899">Viral immunoevasion</keyword>
<dbReference type="GO" id="GO:0039654">
    <property type="term" value="P:fusion of virus membrane with host endosome membrane"/>
    <property type="evidence" value="ECO:0007669"/>
    <property type="project" value="UniProtKB-UniRule"/>
</dbReference>
<keyword evidence="20 32" id="KW-0261">Viral envelope protein</keyword>
<evidence type="ECO:0000256" key="33">
    <source>
        <dbReference type="RuleBase" id="RU363095"/>
    </source>
</evidence>
<keyword evidence="16 32" id="KW-0732">Signal</keyword>
<evidence type="ECO:0000256" key="18">
    <source>
        <dbReference type="ARBA" id="ARBA00022844"/>
    </source>
</evidence>
<keyword evidence="13 32" id="KW-0165">Cleavage on pair of basic residues</keyword>
<comment type="miscellaneous">
    <text evidence="32">Inhibitors targeting HIV-1 viral envelope proteins are used as antiretroviral drugs. Attachment of virions to the cell surface via non-specific interactions and CD4 binding can be blocked by inhibitors that include cyanovirin-N, cyclotriazadisulfonamide analogs, PRO 2000, TNX 355 and PRO 542. In addition, BMS 806 can block CD4-induced conformational changes. Env interactions with the coreceptor molecules can be targeted by CCR5 antagonists including SCH-D, maraviroc (UK 427857) and aplaviroc (GW 873140), and the CXCR4 antagonist AMD 070. Fusion of viral and cellular membranes can be inhibited by peptides such as enfuvirtide and tifuvirtide (T 1249). Resistance to inhibitors associated with mutations in Env are observed. Most of the time, single mutations confer only a modest reduction in drug susceptibility. Combination of several mutations is usually required to develop a high-level drug resistance.</text>
</comment>
<dbReference type="GO" id="GO:0075512">
    <property type="term" value="P:clathrin-dependent endocytosis of virus by host cell"/>
    <property type="evidence" value="ECO:0007669"/>
    <property type="project" value="UniProtKB-UniRule"/>
</dbReference>
<comment type="domain">
    <text evidence="32">The YXXL motif is involved in determining the exact site of viral release at the surface of infected mononuclear cells and promotes endocytosis. YXXL and di-leucine endocytosis motifs interact directly or indirectly with the clathrin adapter complexes, opperate independently, and their activities are not additive.</text>
</comment>
<feature type="disulfide bond" evidence="32">
    <location>
        <begin position="385"/>
        <end position="418"/>
    </location>
</feature>
<comment type="PTM">
    <text evidence="32">Palmitoylation of the transmembrane protein and of Env polyprotein (prior to its proteolytic cleavage) is essential for their association with host cell membrane lipid rafts. Palmitoylation is therefore required for envelope trafficking to classical lipid rafts, but not for viral replication.</text>
</comment>
<dbReference type="GO" id="GO:0019031">
    <property type="term" value="C:viral envelope"/>
    <property type="evidence" value="ECO:0007669"/>
    <property type="project" value="UniProtKB-KW"/>
</dbReference>
<evidence type="ECO:0000256" key="27">
    <source>
        <dbReference type="ARBA" id="ARBA00023157"/>
    </source>
</evidence>
<evidence type="ECO:0000256" key="13">
    <source>
        <dbReference type="ARBA" id="ARBA00022685"/>
    </source>
</evidence>
<dbReference type="Gene3D" id="1.10.287.210">
    <property type="match status" value="1"/>
</dbReference>
<comment type="caution">
    <text evidence="32 33">Lacks conserved residue(s) required for the propagation of feature annotation.</text>
</comment>
<evidence type="ECO:0000256" key="23">
    <source>
        <dbReference type="ARBA" id="ARBA00023046"/>
    </source>
</evidence>
<evidence type="ECO:0000256" key="32">
    <source>
        <dbReference type="HAMAP-Rule" id="MF_04083"/>
    </source>
</evidence>
<dbReference type="InterPro" id="IPR037527">
    <property type="entry name" value="Gp160"/>
</dbReference>
<dbReference type="GO" id="GO:0055036">
    <property type="term" value="C:virion membrane"/>
    <property type="evidence" value="ECO:0007669"/>
    <property type="project" value="UniProtKB-SubCell"/>
</dbReference>
<feature type="disulfide bond" evidence="32">
    <location>
        <begin position="53"/>
        <end position="73"/>
    </location>
</feature>
<keyword evidence="14 32" id="KW-0812">Transmembrane</keyword>
<evidence type="ECO:0000256" key="22">
    <source>
        <dbReference type="ARBA" id="ARBA00022989"/>
    </source>
</evidence>
<keyword evidence="15 32" id="KW-0053">Apoptosis</keyword>
<comment type="PTM">
    <text evidence="32">Specific enzymatic cleavages in vivo yield mature proteins. Envelope glycoproteins are synthesized as a inactive precursor that is heavily N-glycosylated and processed likely by host cell furin in the Golgi to yield the mature SU and TM proteins. The cleavage site between SU and TM requires the minimal sequence [KR]-X-[KR]-R. About 2 of the 9 disulfide bonds of gp41 are reduced by P4HB/PDI, following binding to CD4 receptor.</text>
</comment>
<feature type="topological domain" description="Extracellular" evidence="32">
    <location>
        <begin position="32"/>
        <end position="683"/>
    </location>
</feature>
<feature type="chain" id="PRO_5023267768" description="Surface protein gp120" evidence="32">
    <location>
        <begin position="32"/>
        <end position="510"/>
    </location>
</feature>
<evidence type="ECO:0000313" key="37">
    <source>
        <dbReference type="EMBL" id="AOR08028.1"/>
    </source>
</evidence>
<evidence type="ECO:0000256" key="5">
    <source>
        <dbReference type="ARBA" id="ARBA00004578"/>
    </source>
</evidence>
<evidence type="ECO:0000256" key="8">
    <source>
        <dbReference type="ARBA" id="ARBA00022510"/>
    </source>
</evidence>
<evidence type="ECO:0000256" key="9">
    <source>
        <dbReference type="ARBA" id="ARBA00022511"/>
    </source>
</evidence>
<evidence type="ECO:0000256" key="11">
    <source>
        <dbReference type="ARBA" id="ARBA00022581"/>
    </source>
</evidence>
<feature type="transmembrane region" description="Helical" evidence="33">
    <location>
        <begin position="511"/>
        <end position="534"/>
    </location>
</feature>
<evidence type="ECO:0000259" key="36">
    <source>
        <dbReference type="Pfam" id="PF00517"/>
    </source>
</evidence>
<dbReference type="GO" id="GO:1903908">
    <property type="term" value="P:positive regulation of plasma membrane raft polarization"/>
    <property type="evidence" value="ECO:0007669"/>
    <property type="project" value="UniProtKB-UniRule"/>
</dbReference>
<accession>A0A1C9TBT4</accession>
<feature type="region of interest" description="MPER; binding to GalCer" evidence="32">
    <location>
        <begin position="661"/>
        <end position="682"/>
    </location>
</feature>
<evidence type="ECO:0000256" key="20">
    <source>
        <dbReference type="ARBA" id="ARBA00022879"/>
    </source>
</evidence>
<dbReference type="GO" id="GO:0052031">
    <property type="term" value="P:symbiont-mediated perturbation of host defense response"/>
    <property type="evidence" value="ECO:0007669"/>
    <property type="project" value="UniProtKB-UniRule"/>
</dbReference>
<comment type="function">
    <text evidence="32">Surface protein gp120: Attaches the virus to the host lymphoid cell by binding to the primary receptor CD4. This interaction induces a structural rearrangement creating a high affinity binding site for a chemokine coreceptor like CXCR4 and/or CCR5. Acts as a ligand for CD209/DC-SIGN and CLEC4M/DC-SIGNR, which are respectively found on dendritic cells (DCs), and on endothelial cells of liver sinusoids and lymph node sinuses. These interactions allow capture of viral particles at mucosal surfaces by these cells and subsequent transmission to permissive cells. HIV subverts the migration properties of dendritic cells to gain access to CD4+ T-cells in lymph nodes. Virus transmission to permissive T-cells occurs either in trans (without DCs infection, through viral capture and transmission), or in cis (following DCs productive infection, through the usual CD4-gp120 interaction), thereby inducing a robust infection. In trans infection, bound virions remain infectious over days and it is proposed that they are not degraded, but protected in non-lysosomal acidic organelles within the DCs close to the cell membrane thus contributing to the viral infectious potential during DCs' migration from the periphery to the lymphoid tissues. On arrival at lymphoid tissues, intact virions recycle back to DCs' cell surface allowing virus transmission to CD4+ T-cells.</text>
</comment>
<comment type="subunit">
    <text evidence="32">The mature envelope protein (Env) consists of a homotrimer of non-covalently associated gp120-gp41 heterodimers. The resulting complex protrudes from the virus surface as a spike. There seems to be as few as 10 spikes on the average virion. Surface protein gp120 interacts with host CD4, CCR5 and CXCR4. Gp120 also interacts with the C-type lectins CD209/DC-SIGN and CLEC4M/DC-SIGNR (collectively referred to as DC-SIGN(R)). Gp120 and gp41 interact with GalCer. Gp120 interacts with host ITGA4/ITGB7 complex; on CD4+ T-cells, this interaction results in rapid activation of integrin ITGAL/LFA-1, which facilitates efficient cell-to-cell spreading of HIV-1. Gp120 interacts with cell-associated heparan sulfate; this interaction increases virus infectivity on permissive cells and may be involved in infection of CD4- cells.</text>
</comment>
<keyword evidence="19 32" id="KW-1043">Host membrane</keyword>
<evidence type="ECO:0000259" key="35">
    <source>
        <dbReference type="Pfam" id="PF00516"/>
    </source>
</evidence>
<evidence type="ECO:0000256" key="12">
    <source>
        <dbReference type="ARBA" id="ARBA00022595"/>
    </source>
</evidence>
<dbReference type="FunFam" id="2.170.40.20:FF:000001">
    <property type="entry name" value="Envelope glycoprotein gp160"/>
    <property type="match status" value="1"/>
</dbReference>
<feature type="disulfide bond" evidence="32">
    <location>
        <begin position="597"/>
        <end position="603"/>
    </location>
</feature>
<feature type="transmembrane region" description="Helical" evidence="33">
    <location>
        <begin position="20"/>
        <end position="41"/>
    </location>
</feature>
<evidence type="ECO:0000256" key="24">
    <source>
        <dbReference type="ARBA" id="ARBA00023054"/>
    </source>
</evidence>
<feature type="compositionally biased region" description="Basic and acidic residues" evidence="34">
    <location>
        <begin position="727"/>
        <end position="741"/>
    </location>
</feature>
<dbReference type="GO" id="GO:0044175">
    <property type="term" value="C:host cell endosome membrane"/>
    <property type="evidence" value="ECO:0007669"/>
    <property type="project" value="UniProtKB-SubCell"/>
</dbReference>
<evidence type="ECO:0000256" key="16">
    <source>
        <dbReference type="ARBA" id="ARBA00022729"/>
    </source>
</evidence>
<feature type="region of interest" description="Disordered" evidence="34">
    <location>
        <begin position="718"/>
        <end position="741"/>
    </location>
</feature>
<dbReference type="FunFam" id="1.10.287.210:FF:000001">
    <property type="entry name" value="Envelope glycoprotein gp160"/>
    <property type="match status" value="1"/>
</dbReference>
<comment type="miscellaneous">
    <text evidence="32">HIV-1 lineages are divided in three main groups, M (for Major), O (for Outlier), and N (for New, or Non-M, Non-O). The vast majority of strains found worldwide belong to the group M. Group O seems to be endemic to and largely confined to Cameroon and neighboring countries in West Central Africa, where these viruses represent a small minority of HIV-1 strains. The group N is represented by a limited number of isolates from Cameroonian persons. The group M is further subdivided in 9 clades or subtypes (A to D, F to H, J and K).</text>
</comment>
<dbReference type="InterPro" id="IPR036377">
    <property type="entry name" value="Gp120_core_sf"/>
</dbReference>
<comment type="subcellular location">
    <subcellularLocation>
        <location evidence="3">Host cell membrane</location>
        <topology evidence="3">Peripheral membrane protein</topology>
    </subcellularLocation>
    <subcellularLocation>
        <location evidence="1">Host cell membrane</location>
        <topology evidence="1">Single-pass type I membrane protein</topology>
    </subcellularLocation>
    <subcellularLocation>
        <location evidence="2">Host endosome membrane</location>
        <topology evidence="2">Peripheral membrane protein</topology>
    </subcellularLocation>
    <subcellularLocation>
        <location evidence="5">Host endosome membrane</location>
        <topology evidence="5">Single-pass type I membrane protein</topology>
    </subcellularLocation>
    <subcellularLocation>
        <location evidence="6">Virion membrane</location>
        <topology evidence="6">Peripheral membrane protein</topology>
    </subcellularLocation>
    <subcellularLocation>
        <location evidence="4">Virion membrane</location>
        <topology evidence="4">Single-pass type I membrane protein</topology>
    </subcellularLocation>
</comment>
<evidence type="ECO:0000256" key="31">
    <source>
        <dbReference type="ARBA" id="ARBA00023296"/>
    </source>
</evidence>
<dbReference type="GO" id="GO:0019064">
    <property type="term" value="P:fusion of virus membrane with host plasma membrane"/>
    <property type="evidence" value="ECO:0007669"/>
    <property type="project" value="UniProtKB-UniRule"/>
</dbReference>
<organism evidence="37">
    <name type="scientific">Human immunodeficiency virus type 1</name>
    <name type="common">HIV-1</name>
    <dbReference type="NCBI Taxonomy" id="11676"/>
    <lineage>
        <taxon>Viruses</taxon>
        <taxon>Riboviria</taxon>
        <taxon>Pararnavirae</taxon>
        <taxon>Artverviricota</taxon>
        <taxon>Revtraviricetes</taxon>
        <taxon>Ortervirales</taxon>
        <taxon>Retroviridae</taxon>
        <taxon>Orthoretrovirinae</taxon>
        <taxon>Lentivirus</taxon>
        <taxon>Lentivirus humimdef1</taxon>
    </lineage>
</organism>
<evidence type="ECO:0000256" key="17">
    <source>
        <dbReference type="ARBA" id="ARBA00022804"/>
    </source>
</evidence>
<keyword evidence="21 32" id="KW-1164">Virus endocytosis by host</keyword>
<feature type="disulfide bond" evidence="32">
    <location>
        <begin position="231"/>
        <end position="242"/>
    </location>
</feature>
<proteinExistence type="inferred from homology"/>
<dbReference type="GO" id="GO:0019082">
    <property type="term" value="P:viral protein processing"/>
    <property type="evidence" value="ECO:0007669"/>
    <property type="project" value="UniProtKB-UniRule"/>
</dbReference>
<comment type="subcellular location">
    <molecule>Transmembrane protein gp41</molecule>
    <subcellularLocation>
        <location evidence="32">Virion membrane</location>
        <topology evidence="32">Single-pass type I membrane protein</topology>
    </subcellularLocation>
    <subcellularLocation>
        <location evidence="32">Host cell membrane</location>
        <topology evidence="32">Single-pass type I membrane protein</topology>
    </subcellularLocation>
    <subcellularLocation>
        <location evidence="32">Host endosome membrane</location>
        <topology evidence="32">Single-pass type I membrane protein</topology>
    </subcellularLocation>
    <text evidence="32">It is probably concentrated at the site of budding and incorporated into the virions possibly by contacts between the cytoplasmic tail of Env and the N-terminus of Gag.</text>
</comment>
<dbReference type="Gene3D" id="2.170.40.20">
    <property type="entry name" value="Human immunodeficiency virus 1, Gp160, envelope glycoprotein"/>
    <property type="match status" value="2"/>
</dbReference>
<evidence type="ECO:0000256" key="21">
    <source>
        <dbReference type="ARBA" id="ARBA00022890"/>
    </source>
</evidence>
<keyword evidence="8 32" id="KW-1170">Fusion of virus membrane with host endosomal membrane</keyword>
<evidence type="ECO:0000256" key="29">
    <source>
        <dbReference type="ARBA" id="ARBA00023280"/>
    </source>
</evidence>
<feature type="chain" id="PRO_5023267766" description="Envelope glycoprotein gp160" evidence="32">
    <location>
        <begin position="32"/>
        <end position="855"/>
    </location>
</feature>
<feature type="chain" id="PRO_5023267767" description="Transmembrane protein gp41" evidence="32">
    <location>
        <begin position="511"/>
        <end position="855"/>
    </location>
</feature>
<dbReference type="GO" id="GO:0005198">
    <property type="term" value="F:structural molecule activity"/>
    <property type="evidence" value="ECO:0007669"/>
    <property type="project" value="UniProtKB-UniRule"/>
</dbReference>
<feature type="lipid moiety-binding region" description="S-palmitoyl cysteine; by host" evidence="32">
    <location>
        <position position="763"/>
    </location>
</feature>
<evidence type="ECO:0000256" key="1">
    <source>
        <dbReference type="ARBA" id="ARBA00004402"/>
    </source>
</evidence>
<comment type="domain">
    <text evidence="32">The CD4-binding region is targeted by the antibody b12.</text>
</comment>
<name>A0A1C9TBT4_HV1</name>
<evidence type="ECO:0000256" key="3">
    <source>
        <dbReference type="ARBA" id="ARBA00004505"/>
    </source>
</evidence>
<evidence type="ECO:0000256" key="15">
    <source>
        <dbReference type="ARBA" id="ARBA00022703"/>
    </source>
</evidence>
<feature type="disulfide bond" evidence="32">
    <location>
        <begin position="221"/>
        <end position="250"/>
    </location>
</feature>
<feature type="disulfide bond" evidence="32">
    <location>
        <begin position="378"/>
        <end position="445"/>
    </location>
</feature>
<evidence type="ECO:0000256" key="30">
    <source>
        <dbReference type="ARBA" id="ARBA00023288"/>
    </source>
</evidence>
<feature type="short sequence motif" description="Di-leucine internalization motif" evidence="32">
    <location>
        <begin position="854"/>
        <end position="855"/>
    </location>
</feature>
<comment type="PTM">
    <text evidence="32">Highly glycosylated by host. The high number of glycan on the protein is reffered to as 'glycan shield' because it contributes to hide protein sequence from adaptive immune system.</text>
</comment>
<evidence type="ECO:0000256" key="6">
    <source>
        <dbReference type="ARBA" id="ARBA00004650"/>
    </source>
</evidence>
<evidence type="ECO:0000256" key="4">
    <source>
        <dbReference type="ARBA" id="ARBA00004563"/>
    </source>
</evidence>
<organismHost>
    <name type="scientific">Homo sapiens</name>
    <name type="common">Human</name>
    <dbReference type="NCBI Taxonomy" id="9606"/>
</organismHost>
<comment type="similarity">
    <text evidence="32">Belongs to the HIV-1 env protein family.</text>
</comment>
<dbReference type="Gene3D" id="1.20.5.490">
    <property type="entry name" value="Single helix bin"/>
    <property type="match status" value="1"/>
</dbReference>
<dbReference type="GO" id="GO:0016020">
    <property type="term" value="C:membrane"/>
    <property type="evidence" value="ECO:0007669"/>
    <property type="project" value="UniProtKB-UniRule"/>
</dbReference>
<keyword evidence="30 32" id="KW-0449">Lipoprotein</keyword>
<evidence type="ECO:0000256" key="14">
    <source>
        <dbReference type="ARBA" id="ARBA00022692"/>
    </source>
</evidence>
<reference evidence="37" key="1">
    <citation type="journal article" date="2016" name="Retrovirology">
        <title>Tracing HIV-1 transmission: envelope traits of HIV-1 transmitter and recipient pairs.</title>
        <authorList>
            <consortium name="Swiss HIV Cohort Study (SHCS)"/>
            <person name="Oberle C.S."/>
            <person name="Joos B."/>
            <person name="Rusert P."/>
            <person name="Campbell N.K."/>
            <person name="Beauparlant D."/>
            <person name="Kuster H."/>
            <person name="Weber J."/>
            <person name="Schenkel C.D."/>
            <person name="Scherrer A.U."/>
            <person name="Magnus C."/>
            <person name="Kouyos R."/>
            <person name="Rieder P."/>
            <person name="Niederost B."/>
            <person name="Braun D.L."/>
            <person name="Pavlovic J."/>
            <person name="Boni J."/>
            <person name="Yerly S."/>
            <person name="Klimkait T."/>
            <person name="Aubert V."/>
            <person name="Trkola A."/>
            <person name="Metzner K.J."/>
            <person name="Gunthard H.F."/>
        </authorList>
    </citation>
    <scope>NUCLEOTIDE SEQUENCE</scope>
    <source>
        <strain evidence="37">T5ZPHI67SGA_11</strain>
    </source>
</reference>
<feature type="region of interest" description="V4" evidence="32">
    <location>
        <begin position="385"/>
        <end position="418"/>
    </location>
</feature>
<evidence type="ECO:0000256" key="10">
    <source>
        <dbReference type="ARBA" id="ARBA00022570"/>
    </source>
</evidence>
<comment type="function">
    <text evidence="32">Envelope glycoprotein gp160: Oligomerizes in the host endoplasmic reticulum into predominantly trimers. In a second time, gp160 transits in the host Golgi, where glycosylation is completed. The precursor is then proteolytically cleaved in the trans-Golgi and thereby activated by cellular furin or furin-like proteases to produce gp120 and gp41.</text>
</comment>
<dbReference type="SUPFAM" id="SSF56502">
    <property type="entry name" value="gp120 core"/>
    <property type="match status" value="2"/>
</dbReference>
<keyword evidence="28 32" id="KW-0325">Glycoprotein</keyword>
<evidence type="ECO:0000256" key="26">
    <source>
        <dbReference type="ARBA" id="ARBA00023139"/>
    </source>
</evidence>
<feature type="region of interest" description="Fusion peptide" evidence="32">
    <location>
        <begin position="511"/>
        <end position="531"/>
    </location>
</feature>
<keyword evidence="23 32" id="KW-1039">Host endosome</keyword>
<comment type="domain">
    <text evidence="32">The membrane proximal external region (MPER) present in gp41 is a tryptophan-rich region recognized by the antibodies 2F5, Z13, and 4E10. MPER seems to play a role in fusion.</text>
</comment>
<keyword evidence="24 32" id="KW-0175">Coiled coil</keyword>
<keyword evidence="10 32" id="KW-1165">Clathrin-mediated endocytosis of virus by host</keyword>
<dbReference type="GO" id="GO:0020002">
    <property type="term" value="C:host cell plasma membrane"/>
    <property type="evidence" value="ECO:0007669"/>
    <property type="project" value="UniProtKB-SubCell"/>
</dbReference>
<evidence type="ECO:0000256" key="28">
    <source>
        <dbReference type="ARBA" id="ARBA00023180"/>
    </source>
</evidence>
<feature type="domain" description="Human immunodeficiency virus 1 envelope glycoprotein Gp120" evidence="35">
    <location>
        <begin position="33"/>
        <end position="510"/>
    </location>
</feature>
<dbReference type="CDD" id="cd09909">
    <property type="entry name" value="HIV-1-like_HR1-HR2"/>
    <property type="match status" value="1"/>
</dbReference>
<gene>
    <name evidence="32 37" type="primary">env</name>
    <name evidence="37" type="synonym">gp160</name>
</gene>
<reference evidence="37" key="2">
    <citation type="submission" date="2016-08" db="EMBL/GenBank/DDBJ databases">
        <authorList>
            <person name="Seilhamer J.J."/>
        </authorList>
    </citation>
    <scope>NUCLEOTIDE SEQUENCE</scope>
    <source>
        <strain evidence="37">T5ZPHI67SGA_11</strain>
    </source>
</reference>
<dbReference type="GO" id="GO:0019062">
    <property type="term" value="P:virion attachment to host cell"/>
    <property type="evidence" value="ECO:0007669"/>
    <property type="project" value="UniProtKB-UniRule"/>
</dbReference>
<keyword evidence="7 32" id="KW-1168">Fusion of virus membrane with host membrane</keyword>
<dbReference type="GO" id="GO:1903911">
    <property type="term" value="P:positive regulation of receptor clustering"/>
    <property type="evidence" value="ECO:0007669"/>
    <property type="project" value="UniProtKB-UniRule"/>
</dbReference>
<comment type="domain">
    <text evidence="32">Some of the most genetically diverse regions of the viral genome are present in Env. They are called variable regions 1 through 5 (V1 through V5). Coreceptor usage of gp120 is determined mainly by the primary structure of the third variable region (V3) in the outer domain of gp120. The sequence of V3 determines which coreceptor, CCR5 and/or CXCR4 (corresponding to R5/macrophage, X4/T cell and R5X4/T cell and macrophage tropism), is used to trigger the fusion potential of the Env complex, and hence which cells the virus can infect. Binding to CCR5 involves a region adjacent in addition to V3.</text>
</comment>